<dbReference type="EMBL" id="BK015248">
    <property type="protein sequence ID" value="DAD97768.1"/>
    <property type="molecule type" value="Genomic_DNA"/>
</dbReference>
<reference evidence="1" key="1">
    <citation type="journal article" date="2021" name="Proc. Natl. Acad. Sci. U.S.A.">
        <title>A Catalog of Tens of Thousands of Viruses from Human Metagenomes Reveals Hidden Associations with Chronic Diseases.</title>
        <authorList>
            <person name="Tisza M.J."/>
            <person name="Buck C.B."/>
        </authorList>
    </citation>
    <scope>NUCLEOTIDE SEQUENCE</scope>
    <source>
        <strain evidence="1">CtkmZ20</strain>
    </source>
</reference>
<evidence type="ECO:0000313" key="1">
    <source>
        <dbReference type="EMBL" id="DAD97768.1"/>
    </source>
</evidence>
<accession>A0A8S5NUA2</accession>
<protein>
    <submittedName>
        <fullName evidence="1">Capsid protein</fullName>
    </submittedName>
</protein>
<proteinExistence type="predicted"/>
<name>A0A8S5NUA2_9CAUD</name>
<organism evidence="1">
    <name type="scientific">Myoviridae sp. ctkmZ20</name>
    <dbReference type="NCBI Taxonomy" id="2825166"/>
    <lineage>
        <taxon>Viruses</taxon>
        <taxon>Duplodnaviria</taxon>
        <taxon>Heunggongvirae</taxon>
        <taxon>Uroviricota</taxon>
        <taxon>Caudoviricetes</taxon>
    </lineage>
</organism>
<sequence>MAKFDFNNSRLAKFFGSQENTAYLQSFLDKKEIFFTNYGWYKTQGHNASFLTTTDNYGLATFNVKARKLKAAPMADLRAPLGDSNQMDKNGHKWYTASIPDFITPGYVETAVERYARIKQFEEFGNDADILADWCDEVQTRIDSVDATMNFMTAQLMSTGKIDYSGIGRGISTPLHKAIDPIEYGDNFINGGAKNWTDPSATILTYMKEKEAKYRETRGGFDGALKWQMTRNTFYNVFLKNAEVRELVTNYRQLNYIASTKTIPISKEQFIQAFVDFEGVSPIEIVTEKERNLTHTTDEYKQGWSDNIVVLRPAGDACEFERTDSLDRKLIEYAGNKAISTVFGTTNDGLGLLMNSVVPNGKYMEWHTDIMFSACPALIDFPDHCIMDITKAD</sequence>